<evidence type="ECO:0000313" key="3">
    <source>
        <dbReference type="EMBL" id="KAA9008098.1"/>
    </source>
</evidence>
<reference evidence="3 4" key="1">
    <citation type="submission" date="2019-09" db="EMBL/GenBank/DDBJ databases">
        <authorList>
            <person name="Park J.-S."/>
            <person name="Choi H.-J."/>
        </authorList>
    </citation>
    <scope>NUCLEOTIDE SEQUENCE [LARGE SCALE GENOMIC DNA]</scope>
    <source>
        <strain evidence="3 4">176SS1-4</strain>
    </source>
</reference>
<keyword evidence="2" id="KW-1133">Transmembrane helix</keyword>
<feature type="transmembrane region" description="Helical" evidence="2">
    <location>
        <begin position="137"/>
        <end position="163"/>
    </location>
</feature>
<feature type="region of interest" description="Disordered" evidence="1">
    <location>
        <begin position="1"/>
        <end position="30"/>
    </location>
</feature>
<dbReference type="EMBL" id="VYQE01000003">
    <property type="protein sequence ID" value="KAA9008098.1"/>
    <property type="molecule type" value="Genomic_DNA"/>
</dbReference>
<feature type="transmembrane region" description="Helical" evidence="2">
    <location>
        <begin position="169"/>
        <end position="191"/>
    </location>
</feature>
<proteinExistence type="predicted"/>
<dbReference type="RefSeq" id="WP_150445382.1">
    <property type="nucleotide sequence ID" value="NZ_VYQE01000003.1"/>
</dbReference>
<gene>
    <name evidence="3" type="ORF">F3S47_11365</name>
</gene>
<comment type="caution">
    <text evidence="3">The sequence shown here is derived from an EMBL/GenBank/DDBJ whole genome shotgun (WGS) entry which is preliminary data.</text>
</comment>
<accession>A0A5J5GKE0</accession>
<protein>
    <submittedName>
        <fullName evidence="3">Uncharacterized protein</fullName>
    </submittedName>
</protein>
<evidence type="ECO:0000313" key="4">
    <source>
        <dbReference type="Proteomes" id="UP000326554"/>
    </source>
</evidence>
<evidence type="ECO:0000256" key="2">
    <source>
        <dbReference type="SAM" id="Phobius"/>
    </source>
</evidence>
<keyword evidence="4" id="KW-1185">Reference proteome</keyword>
<evidence type="ECO:0000256" key="1">
    <source>
        <dbReference type="SAM" id="MobiDB-lite"/>
    </source>
</evidence>
<keyword evidence="2" id="KW-0812">Transmembrane</keyword>
<name>A0A5J5GKE0_9RHOB</name>
<keyword evidence="2" id="KW-0472">Membrane</keyword>
<dbReference type="Proteomes" id="UP000326554">
    <property type="component" value="Unassembled WGS sequence"/>
</dbReference>
<organism evidence="3 4">
    <name type="scientific">Histidinibacterium aquaticum</name>
    <dbReference type="NCBI Taxonomy" id="2613962"/>
    <lineage>
        <taxon>Bacteria</taxon>
        <taxon>Pseudomonadati</taxon>
        <taxon>Pseudomonadota</taxon>
        <taxon>Alphaproteobacteria</taxon>
        <taxon>Rhodobacterales</taxon>
        <taxon>Paracoccaceae</taxon>
        <taxon>Histidinibacterium</taxon>
    </lineage>
</organism>
<sequence length="206" mass="23102">MEQGQAKRGAKSEPSSSQDPDSAQHHDFDDHRKPGQWNSIYPSQAWYQIGFEFIYLILVMALGVFLLMKGSQWHEELQANETDAIALFFTVQMSSESIKWGALATAGALGGTVFDLKWLYHAVANCKWHRDRIIWRVIVPFNSALVSLFTGFLFTSGVIPFIISDSFSGMYTLLGLGFVFGYFSDGILAALQRLAYHLFGTLKDSD</sequence>
<dbReference type="AlphaFoldDB" id="A0A5J5GKE0"/>
<feature type="transmembrane region" description="Helical" evidence="2">
    <location>
        <begin position="45"/>
        <end position="68"/>
    </location>
</feature>